<evidence type="ECO:0000313" key="2">
    <source>
        <dbReference type="Proteomes" id="UP000031967"/>
    </source>
</evidence>
<reference evidence="1 2" key="1">
    <citation type="submission" date="2014-12" db="EMBL/GenBank/DDBJ databases">
        <title>Draft genome sequence of Paenibacillus kamchatkensis strain B-2647.</title>
        <authorList>
            <person name="Karlyshev A.V."/>
            <person name="Kudryashova E.B."/>
        </authorList>
    </citation>
    <scope>NUCLEOTIDE SEQUENCE [LARGE SCALE GENOMIC DNA]</scope>
    <source>
        <strain evidence="1 2">VKM B-2647</strain>
    </source>
</reference>
<dbReference type="EMBL" id="JXAK01000054">
    <property type="protein sequence ID" value="KIL38700.1"/>
    <property type="molecule type" value="Genomic_DNA"/>
</dbReference>
<dbReference type="SUPFAM" id="SSF46955">
    <property type="entry name" value="Putative DNA-binding domain"/>
    <property type="match status" value="1"/>
</dbReference>
<accession>A0ABR5ACC1</accession>
<name>A0ABR5ACC1_9BACL</name>
<organism evidence="1 2">
    <name type="scientific">Gordoniibacillus kamchatkensis</name>
    <dbReference type="NCBI Taxonomy" id="1590651"/>
    <lineage>
        <taxon>Bacteria</taxon>
        <taxon>Bacillati</taxon>
        <taxon>Bacillota</taxon>
        <taxon>Bacilli</taxon>
        <taxon>Bacillales</taxon>
        <taxon>Paenibacillaceae</taxon>
        <taxon>Gordoniibacillus</taxon>
    </lineage>
</organism>
<comment type="caution">
    <text evidence="1">The sequence shown here is derived from an EMBL/GenBank/DDBJ whole genome shotgun (WGS) entry which is preliminary data.</text>
</comment>
<dbReference type="RefSeq" id="WP_041050684.1">
    <property type="nucleotide sequence ID" value="NZ_JXAK01000054.1"/>
</dbReference>
<dbReference type="Proteomes" id="UP000031967">
    <property type="component" value="Unassembled WGS sequence"/>
</dbReference>
<evidence type="ECO:0000313" key="1">
    <source>
        <dbReference type="EMBL" id="KIL38700.1"/>
    </source>
</evidence>
<dbReference type="InterPro" id="IPR009061">
    <property type="entry name" value="DNA-bd_dom_put_sf"/>
</dbReference>
<gene>
    <name evidence="1" type="ORF">SD70_24965</name>
</gene>
<evidence type="ECO:0008006" key="3">
    <source>
        <dbReference type="Google" id="ProtNLM"/>
    </source>
</evidence>
<protein>
    <recommendedName>
        <fullName evidence="3">Helix-turn-helix domain-containing protein</fullName>
    </recommendedName>
</protein>
<sequence>MKYMAISQEDRKSFEQVLETLKGKPEETGVVLKVLFTFLQKTTPFKVELQSDVRNILEQHVYNQNHTDVFKELKKCWSIVASVAQEEEVGRSYSTGQLARFFGVSITTVNKWIATGRLVGIERSARNKQARISENTIWISPTGEQIPVREVVERYIQNQDVKTSQMDEQEYKIERVKEIVKTINFFEERYGGTYQKVVEQKGDPYLTDDWQWGREGKEWYYLLKEIGDL</sequence>
<keyword evidence="2" id="KW-1185">Reference proteome</keyword>
<proteinExistence type="predicted"/>